<dbReference type="InterPro" id="IPR009057">
    <property type="entry name" value="Homeodomain-like_sf"/>
</dbReference>
<dbReference type="Pfam" id="PF01380">
    <property type="entry name" value="SIS"/>
    <property type="match status" value="1"/>
</dbReference>
<dbReference type="EMBL" id="FIHD01000051">
    <property type="protein sequence ID" value="CYV16614.1"/>
    <property type="molecule type" value="Genomic_DNA"/>
</dbReference>
<evidence type="ECO:0000313" key="9">
    <source>
        <dbReference type="Proteomes" id="UP000594569"/>
    </source>
</evidence>
<dbReference type="InterPro" id="IPR036388">
    <property type="entry name" value="WH-like_DNA-bd_sf"/>
</dbReference>
<dbReference type="InterPro" id="IPR035472">
    <property type="entry name" value="RpiR-like_SIS"/>
</dbReference>
<evidence type="ECO:0000256" key="1">
    <source>
        <dbReference type="ARBA" id="ARBA00023015"/>
    </source>
</evidence>
<keyword evidence="3" id="KW-0804">Transcription</keyword>
<dbReference type="Gene3D" id="3.40.50.10490">
    <property type="entry name" value="Glucose-6-phosphate isomerase like protein, domain 1"/>
    <property type="match status" value="1"/>
</dbReference>
<dbReference type="Proteomes" id="UP000073494">
    <property type="component" value="Unassembled WGS sequence"/>
</dbReference>
<evidence type="ECO:0000259" key="4">
    <source>
        <dbReference type="PROSITE" id="PS51071"/>
    </source>
</evidence>
<dbReference type="CDD" id="cd05013">
    <property type="entry name" value="SIS_RpiR"/>
    <property type="match status" value="1"/>
</dbReference>
<dbReference type="Proteomes" id="UP000594569">
    <property type="component" value="Chromosome"/>
</dbReference>
<dbReference type="Pfam" id="PF01418">
    <property type="entry name" value="HTH_6"/>
    <property type="match status" value="1"/>
</dbReference>
<dbReference type="RefSeq" id="WP_002939522.1">
    <property type="nucleotide sequence ID" value="NZ_CDTF01000031.1"/>
</dbReference>
<feature type="domain" description="HTH rpiR-type" evidence="4">
    <location>
        <begin position="5"/>
        <end position="81"/>
    </location>
</feature>
<dbReference type="GO" id="GO:0097367">
    <property type="term" value="F:carbohydrate derivative binding"/>
    <property type="evidence" value="ECO:0007669"/>
    <property type="project" value="InterPro"/>
</dbReference>
<dbReference type="InterPro" id="IPR000281">
    <property type="entry name" value="HTH_RpiR"/>
</dbReference>
<name>A0A0Z8HGD4_STRSU</name>
<evidence type="ECO:0000259" key="5">
    <source>
        <dbReference type="PROSITE" id="PS51464"/>
    </source>
</evidence>
<dbReference type="InterPro" id="IPR047640">
    <property type="entry name" value="RpiR-like"/>
</dbReference>
<protein>
    <submittedName>
        <fullName evidence="6 7">RpiR family transcriptional regulator</fullName>
    </submittedName>
</protein>
<proteinExistence type="predicted"/>
<organism evidence="6 8">
    <name type="scientific">Streptococcus suis</name>
    <dbReference type="NCBI Taxonomy" id="1307"/>
    <lineage>
        <taxon>Bacteria</taxon>
        <taxon>Bacillati</taxon>
        <taxon>Bacillota</taxon>
        <taxon>Bacilli</taxon>
        <taxon>Lactobacillales</taxon>
        <taxon>Streptococcaceae</taxon>
        <taxon>Streptococcus</taxon>
    </lineage>
</organism>
<reference evidence="6 8" key="1">
    <citation type="submission" date="2016-02" db="EMBL/GenBank/DDBJ databases">
        <authorList>
            <consortium name="Pathogen Informatics"/>
        </authorList>
    </citation>
    <scope>NUCLEOTIDE SEQUENCE [LARGE SCALE GENOMIC DNA]</scope>
    <source>
        <strain evidence="6 8">LSS54</strain>
    </source>
</reference>
<dbReference type="InterPro" id="IPR046348">
    <property type="entry name" value="SIS_dom_sf"/>
</dbReference>
<keyword evidence="2" id="KW-0238">DNA-binding</keyword>
<gene>
    <name evidence="6" type="primary">ybbH_2</name>
    <name evidence="6" type="ORF">ERS132416_02130</name>
    <name evidence="7" type="ORF">I5V48_06130</name>
</gene>
<evidence type="ECO:0000256" key="3">
    <source>
        <dbReference type="ARBA" id="ARBA00023163"/>
    </source>
</evidence>
<accession>A0A0Z8HGD4</accession>
<evidence type="ECO:0000313" key="7">
    <source>
        <dbReference type="EMBL" id="QPO25592.1"/>
    </source>
</evidence>
<dbReference type="SUPFAM" id="SSF46689">
    <property type="entry name" value="Homeodomain-like"/>
    <property type="match status" value="1"/>
</dbReference>
<dbReference type="GO" id="GO:0003677">
    <property type="term" value="F:DNA binding"/>
    <property type="evidence" value="ECO:0007669"/>
    <property type="project" value="UniProtKB-KW"/>
</dbReference>
<feature type="domain" description="SIS" evidence="5">
    <location>
        <begin position="118"/>
        <end position="256"/>
    </location>
</feature>
<dbReference type="SUPFAM" id="SSF53697">
    <property type="entry name" value="SIS domain"/>
    <property type="match status" value="1"/>
</dbReference>
<keyword evidence="1" id="KW-0805">Transcription regulation</keyword>
<dbReference type="EMBL" id="CP065430">
    <property type="protein sequence ID" value="QPO25592.1"/>
    <property type="molecule type" value="Genomic_DNA"/>
</dbReference>
<dbReference type="AlphaFoldDB" id="A0A0Z8HGD4"/>
<dbReference type="InterPro" id="IPR001347">
    <property type="entry name" value="SIS_dom"/>
</dbReference>
<sequence>MVQSINILEVIKNNYEIMSNSEKIIADYFFNESHYDEDLSAERMTKLLYVSKSALTRFAKKCGFSGYREFVFEFQFSQKYLTKTYSSFQDITTKIFFEYNELMEKTKSIISEIQLESIANMIDEAKRVYFYGMRSSGFVASEAHLRFMRLGVACEAVTEPDLMNWTNGTLDDTCLVFGFSLSGQTKTVINALAVAHSKGAKTVLLSSEKNYLTRFSEHVQIANERHLNYGTRISPQFPLMLLVDIIYAYFKRNDSGQKEKIYKESLESIGNSEKHNV</sequence>
<dbReference type="PROSITE" id="PS51464">
    <property type="entry name" value="SIS"/>
    <property type="match status" value="1"/>
</dbReference>
<dbReference type="GO" id="GO:1901135">
    <property type="term" value="P:carbohydrate derivative metabolic process"/>
    <property type="evidence" value="ECO:0007669"/>
    <property type="project" value="InterPro"/>
</dbReference>
<evidence type="ECO:0000256" key="2">
    <source>
        <dbReference type="ARBA" id="ARBA00023125"/>
    </source>
</evidence>
<evidence type="ECO:0000313" key="6">
    <source>
        <dbReference type="EMBL" id="CYV16614.1"/>
    </source>
</evidence>
<dbReference type="PROSITE" id="PS51071">
    <property type="entry name" value="HTH_RPIR"/>
    <property type="match status" value="1"/>
</dbReference>
<reference evidence="7 9" key="2">
    <citation type="submission" date="2020-12" db="EMBL/GenBank/DDBJ databases">
        <title>Nonconservative transfer and diversity of a new family of integrative and conjugative elements associated with antibiotic resistance in zoonotic pathogen Streptococcus suis.</title>
        <authorList>
            <person name="Huang J."/>
        </authorList>
    </citation>
    <scope>NUCLEOTIDE SEQUENCE [LARGE SCALE GENOMIC DNA]</scope>
    <source>
        <strain evidence="7 9">YZDH1</strain>
    </source>
</reference>
<evidence type="ECO:0000313" key="8">
    <source>
        <dbReference type="Proteomes" id="UP000073494"/>
    </source>
</evidence>
<dbReference type="Gene3D" id="1.10.10.10">
    <property type="entry name" value="Winged helix-like DNA-binding domain superfamily/Winged helix DNA-binding domain"/>
    <property type="match status" value="1"/>
</dbReference>
<dbReference type="PANTHER" id="PTHR30514:SF21">
    <property type="entry name" value="RPIR-FAMILY TRANSCRIPTIONAL REGULATOR"/>
    <property type="match status" value="1"/>
</dbReference>
<dbReference type="PANTHER" id="PTHR30514">
    <property type="entry name" value="GLUCOKINASE"/>
    <property type="match status" value="1"/>
</dbReference>
<dbReference type="GO" id="GO:0003700">
    <property type="term" value="F:DNA-binding transcription factor activity"/>
    <property type="evidence" value="ECO:0007669"/>
    <property type="project" value="InterPro"/>
</dbReference>